<reference evidence="1 2" key="1">
    <citation type="submission" date="2022-06" db="EMBL/GenBank/DDBJ databases">
        <title>Actinoplanes abujensis sp. nov., isolated from Nigerian arid soil.</title>
        <authorList>
            <person name="Ding P."/>
        </authorList>
    </citation>
    <scope>NUCLEOTIDE SEQUENCE [LARGE SCALE GENOMIC DNA]</scope>
    <source>
        <strain evidence="2">TRM88002</strain>
    </source>
</reference>
<protein>
    <submittedName>
        <fullName evidence="1">Uncharacterized protein</fullName>
    </submittedName>
</protein>
<evidence type="ECO:0000313" key="2">
    <source>
        <dbReference type="Proteomes" id="UP001523216"/>
    </source>
</evidence>
<proteinExistence type="predicted"/>
<comment type="caution">
    <text evidence="1">The sequence shown here is derived from an EMBL/GenBank/DDBJ whole genome shotgun (WGS) entry which is preliminary data.</text>
</comment>
<dbReference type="RefSeq" id="WP_251801900.1">
    <property type="nucleotide sequence ID" value="NZ_JAMQOL010000047.1"/>
</dbReference>
<accession>A0ABT0Y808</accession>
<evidence type="ECO:0000313" key="1">
    <source>
        <dbReference type="EMBL" id="MCM4082180.1"/>
    </source>
</evidence>
<dbReference type="EMBL" id="JAMQOL010000047">
    <property type="protein sequence ID" value="MCM4082180.1"/>
    <property type="molecule type" value="Genomic_DNA"/>
</dbReference>
<name>A0ABT0Y808_9ACTN</name>
<sequence>MRVDDEIARFDWSGIRTYVGYAEMVPHAIRSLVTVNDEKEAAHLGTWIERILLSVAGPCEGCTPVATVLVAALPEMTSAGHTVALNLLAIIAAAEMTGPAHEQIGRVDTAEIRRAIAVGFPHYLAVLRAPDAATANLHSCVDLIDILAFHAPDLRPGAIAALEALRTGGRASTLAVVVENTLDDLTNPSNDSP</sequence>
<keyword evidence="2" id="KW-1185">Reference proteome</keyword>
<gene>
    <name evidence="1" type="ORF">LXN57_31905</name>
</gene>
<dbReference type="Proteomes" id="UP001523216">
    <property type="component" value="Unassembled WGS sequence"/>
</dbReference>
<organism evidence="1 2">
    <name type="scientific">Paractinoplanes hotanensis</name>
    <dbReference type="NCBI Taxonomy" id="2906497"/>
    <lineage>
        <taxon>Bacteria</taxon>
        <taxon>Bacillati</taxon>
        <taxon>Actinomycetota</taxon>
        <taxon>Actinomycetes</taxon>
        <taxon>Micromonosporales</taxon>
        <taxon>Micromonosporaceae</taxon>
        <taxon>Paractinoplanes</taxon>
    </lineage>
</organism>